<dbReference type="GeneID" id="92005758"/>
<protein>
    <submittedName>
        <fullName evidence="2">Uncharacterized protein</fullName>
    </submittedName>
</protein>
<evidence type="ECO:0000256" key="1">
    <source>
        <dbReference type="SAM" id="MobiDB-lite"/>
    </source>
</evidence>
<dbReference type="RefSeq" id="XP_066635732.1">
    <property type="nucleotide sequence ID" value="XM_066773165.1"/>
</dbReference>
<organism evidence="2 3">
    <name type="scientific">Diplodia seriata</name>
    <dbReference type="NCBI Taxonomy" id="420778"/>
    <lineage>
        <taxon>Eukaryota</taxon>
        <taxon>Fungi</taxon>
        <taxon>Dikarya</taxon>
        <taxon>Ascomycota</taxon>
        <taxon>Pezizomycotina</taxon>
        <taxon>Dothideomycetes</taxon>
        <taxon>Dothideomycetes incertae sedis</taxon>
        <taxon>Botryosphaeriales</taxon>
        <taxon>Botryosphaeriaceae</taxon>
        <taxon>Diplodia</taxon>
    </lineage>
</organism>
<comment type="caution">
    <text evidence="2">The sequence shown here is derived from an EMBL/GenBank/DDBJ whole genome shotgun (WGS) entry which is preliminary data.</text>
</comment>
<feature type="region of interest" description="Disordered" evidence="1">
    <location>
        <begin position="1"/>
        <end position="74"/>
    </location>
</feature>
<feature type="compositionally biased region" description="Polar residues" evidence="1">
    <location>
        <begin position="50"/>
        <end position="68"/>
    </location>
</feature>
<sequence length="329" mass="36577">MPKILKQARKGKISQTSMPYFIPHRRGTSKVQDNTPQQSGASNGLDDTRQQSGAPKVLNNTPQQSGASTDDYAPTKWGIPAREVQLCLFFCKYAESGLLLGYSKRPDGPEPLYSLYADELGVLGRTDSTTRFTEWAVASNSLPPMPSTRAIHLQREWFPSKRWHPLSDLDAADLQTVYMMKRQIIGECDTCFVQGLISTVTADPALDSATAKLMRYAWPGTVGFGVRICRRWDDGKALAELYTYNARWCRIAVESSPPCQTVALALYNLRARMELLEDSMYAPDAPPFLAPLPYVLEFSLTCDVSSNIHFSLSTPGLFPERNGRALGHT</sequence>
<name>A0ABR3CPZ5_9PEZI</name>
<dbReference type="Proteomes" id="UP001430584">
    <property type="component" value="Unassembled WGS sequence"/>
</dbReference>
<feature type="compositionally biased region" description="Polar residues" evidence="1">
    <location>
        <begin position="29"/>
        <end position="42"/>
    </location>
</feature>
<proteinExistence type="predicted"/>
<reference evidence="2 3" key="1">
    <citation type="submission" date="2024-02" db="EMBL/GenBank/DDBJ databases">
        <title>De novo assembly and annotation of 12 fungi associated with fruit tree decline syndrome in Ontario, Canada.</title>
        <authorList>
            <person name="Sulman M."/>
            <person name="Ellouze W."/>
            <person name="Ilyukhin E."/>
        </authorList>
    </citation>
    <scope>NUCLEOTIDE SEQUENCE [LARGE SCALE GENOMIC DNA]</scope>
    <source>
        <strain evidence="2 3">FDS-637</strain>
    </source>
</reference>
<evidence type="ECO:0000313" key="2">
    <source>
        <dbReference type="EMBL" id="KAL0262703.1"/>
    </source>
</evidence>
<keyword evidence="3" id="KW-1185">Reference proteome</keyword>
<gene>
    <name evidence="2" type="ORF">SLS55_001673</name>
</gene>
<accession>A0ABR3CPZ5</accession>
<dbReference type="EMBL" id="JAJVCZ030000002">
    <property type="protein sequence ID" value="KAL0262703.1"/>
    <property type="molecule type" value="Genomic_DNA"/>
</dbReference>
<feature type="compositionally biased region" description="Basic residues" evidence="1">
    <location>
        <begin position="1"/>
        <end position="12"/>
    </location>
</feature>
<evidence type="ECO:0000313" key="3">
    <source>
        <dbReference type="Proteomes" id="UP001430584"/>
    </source>
</evidence>